<evidence type="ECO:0000256" key="1">
    <source>
        <dbReference type="SAM" id="MobiDB-lite"/>
    </source>
</evidence>
<organism evidence="2 3">
    <name type="scientific">Penicillium rubens (strain ATCC 28089 / DSM 1075 / NRRL 1951 / Wisconsin 54-1255)</name>
    <name type="common">Penicillium chrysogenum</name>
    <dbReference type="NCBI Taxonomy" id="500485"/>
    <lineage>
        <taxon>Eukaryota</taxon>
        <taxon>Fungi</taxon>
        <taxon>Dikarya</taxon>
        <taxon>Ascomycota</taxon>
        <taxon>Pezizomycotina</taxon>
        <taxon>Eurotiomycetes</taxon>
        <taxon>Eurotiomycetidae</taxon>
        <taxon>Eurotiales</taxon>
        <taxon>Aspergillaceae</taxon>
        <taxon>Penicillium</taxon>
        <taxon>Penicillium chrysogenum species complex</taxon>
    </lineage>
</organism>
<protein>
    <submittedName>
        <fullName evidence="2">Pc20g10160 protein</fullName>
    </submittedName>
</protein>
<dbReference type="STRING" id="500485.B6HFL7"/>
<keyword evidence="3" id="KW-1185">Reference proteome</keyword>
<dbReference type="HOGENOM" id="CLU_2278375_0_0_1"/>
<dbReference type="BioCyc" id="PCHR:PC20G10160-MONOMER"/>
<feature type="region of interest" description="Disordered" evidence="1">
    <location>
        <begin position="61"/>
        <end position="102"/>
    </location>
</feature>
<dbReference type="OrthoDB" id="3266505at2759"/>
<dbReference type="AlphaFoldDB" id="B6HFL7"/>
<gene>
    <name evidence="2" type="ORF">Pc20g10160</name>
    <name evidence="2" type="ORF">PCH_Pc20g10160</name>
</gene>
<evidence type="ECO:0000313" key="3">
    <source>
        <dbReference type="Proteomes" id="UP000000724"/>
    </source>
</evidence>
<feature type="compositionally biased region" description="Low complexity" evidence="1">
    <location>
        <begin position="24"/>
        <end position="33"/>
    </location>
</feature>
<feature type="region of interest" description="Disordered" evidence="1">
    <location>
        <begin position="1"/>
        <end position="33"/>
    </location>
</feature>
<feature type="compositionally biased region" description="Basic and acidic residues" evidence="1">
    <location>
        <begin position="70"/>
        <end position="89"/>
    </location>
</feature>
<dbReference type="EMBL" id="AM920435">
    <property type="protein sequence ID" value="CAP86345.1"/>
    <property type="molecule type" value="Genomic_DNA"/>
</dbReference>
<accession>B6HFL7</accession>
<proteinExistence type="predicted"/>
<feature type="compositionally biased region" description="Basic and acidic residues" evidence="1">
    <location>
        <begin position="1"/>
        <end position="23"/>
    </location>
</feature>
<dbReference type="Proteomes" id="UP000000724">
    <property type="component" value="Contig Pc00c20"/>
</dbReference>
<evidence type="ECO:0000313" key="2">
    <source>
        <dbReference type="EMBL" id="CAP86345.1"/>
    </source>
</evidence>
<reference evidence="2 3" key="1">
    <citation type="journal article" date="2008" name="Nat. Biotechnol.">
        <title>Genome sequencing and analysis of the filamentous fungus Penicillium chrysogenum.</title>
        <authorList>
            <person name="van den Berg M.A."/>
            <person name="Albang R."/>
            <person name="Albermann K."/>
            <person name="Badger J.H."/>
            <person name="Daran J.-M."/>
            <person name="Driessen A.J.M."/>
            <person name="Garcia-Estrada C."/>
            <person name="Fedorova N.D."/>
            <person name="Harris D.M."/>
            <person name="Heijne W.H.M."/>
            <person name="Joardar V.S."/>
            <person name="Kiel J.A.K.W."/>
            <person name="Kovalchuk A."/>
            <person name="Martin J.F."/>
            <person name="Nierman W.C."/>
            <person name="Nijland J.G."/>
            <person name="Pronk J.T."/>
            <person name="Roubos J.A."/>
            <person name="van der Klei I.J."/>
            <person name="van Peij N.N.M.E."/>
            <person name="Veenhuis M."/>
            <person name="von Doehren H."/>
            <person name="Wagner C."/>
            <person name="Wortman J.R."/>
            <person name="Bovenberg R.A.L."/>
        </authorList>
    </citation>
    <scope>NUCLEOTIDE SEQUENCE [LARGE SCALE GENOMIC DNA]</scope>
    <source>
        <strain evidence="3">ATCC 28089 / DSM 1075 / NRRL 1951 / Wisconsin 54-1255</strain>
    </source>
</reference>
<sequence length="102" mass="11507">MQARHRNDDGRRKIHCHENEPAKAARPARPAKPMVSEEAYNYFIKLSPRFISEEELPELTVESISGYQERMNDDPPAHVSPDGHDRDADPNDTVSAPNTRGA</sequence>
<name>B6HFL7_PENRW</name>
<feature type="compositionally biased region" description="Polar residues" evidence="1">
    <location>
        <begin position="92"/>
        <end position="102"/>
    </location>
</feature>
<dbReference type="VEuPathDB" id="FungiDB:PCH_Pc20g10160"/>